<dbReference type="EMBL" id="AWUE01014642">
    <property type="protein sequence ID" value="OMP02409.1"/>
    <property type="molecule type" value="Genomic_DNA"/>
</dbReference>
<feature type="chain" id="PRO_5013091166" evidence="1">
    <location>
        <begin position="28"/>
        <end position="299"/>
    </location>
</feature>
<keyword evidence="3" id="KW-1185">Reference proteome</keyword>
<comment type="caution">
    <text evidence="2">The sequence shown here is derived from an EMBL/GenBank/DDBJ whole genome shotgun (WGS) entry which is preliminary data.</text>
</comment>
<accession>A0A1R3K5Q3</accession>
<dbReference type="Proteomes" id="UP000187203">
    <property type="component" value="Unassembled WGS sequence"/>
</dbReference>
<sequence>MESRHYGTFVLAAAMALLLVVTQTAVSEPFGNPRKLQETCALLGSTCNPETQCCSGACRSEKCCNLIVELATLARVATNLVPLAIQMGIVAAEFVPPVNVALQLIPLVVRVSNVAVDIAAAPVNVALNWVPLVIPMTSAAMDLIATTRENVANQLVPIAGLVMNAALKEAEVDSGTWFCVHFAKEVQENLTQLLVQLAIPIHPCALLFRKEGGKEKPLCQDYLRVLEESCGMAFDLKVHDEFKSSWSDWWTKENLKNYCKTRLGMYKSCVSIRGADHQYCKELEEDVQEVCGDVIDCTI</sequence>
<organism evidence="2 3">
    <name type="scientific">Corchorus olitorius</name>
    <dbReference type="NCBI Taxonomy" id="93759"/>
    <lineage>
        <taxon>Eukaryota</taxon>
        <taxon>Viridiplantae</taxon>
        <taxon>Streptophyta</taxon>
        <taxon>Embryophyta</taxon>
        <taxon>Tracheophyta</taxon>
        <taxon>Spermatophyta</taxon>
        <taxon>Magnoliopsida</taxon>
        <taxon>eudicotyledons</taxon>
        <taxon>Gunneridae</taxon>
        <taxon>Pentapetalae</taxon>
        <taxon>rosids</taxon>
        <taxon>malvids</taxon>
        <taxon>Malvales</taxon>
        <taxon>Malvaceae</taxon>
        <taxon>Grewioideae</taxon>
        <taxon>Apeibeae</taxon>
        <taxon>Corchorus</taxon>
    </lineage>
</organism>
<evidence type="ECO:0000256" key="1">
    <source>
        <dbReference type="SAM" id="SignalP"/>
    </source>
</evidence>
<proteinExistence type="predicted"/>
<evidence type="ECO:0000313" key="3">
    <source>
        <dbReference type="Proteomes" id="UP000187203"/>
    </source>
</evidence>
<gene>
    <name evidence="2" type="ORF">COLO4_11146</name>
</gene>
<keyword evidence="1" id="KW-0732">Signal</keyword>
<name>A0A1R3K5Q3_9ROSI</name>
<feature type="signal peptide" evidence="1">
    <location>
        <begin position="1"/>
        <end position="27"/>
    </location>
</feature>
<evidence type="ECO:0000313" key="2">
    <source>
        <dbReference type="EMBL" id="OMP02409.1"/>
    </source>
</evidence>
<dbReference type="AlphaFoldDB" id="A0A1R3K5Q3"/>
<protein>
    <submittedName>
        <fullName evidence="2">Uncharacterized protein</fullName>
    </submittedName>
</protein>
<reference evidence="3" key="1">
    <citation type="submission" date="2013-09" db="EMBL/GenBank/DDBJ databases">
        <title>Corchorus olitorius genome sequencing.</title>
        <authorList>
            <person name="Alam M."/>
            <person name="Haque M.S."/>
            <person name="Islam M.S."/>
            <person name="Emdad E.M."/>
            <person name="Islam M.M."/>
            <person name="Ahmed B."/>
            <person name="Halim A."/>
            <person name="Hossen Q.M.M."/>
            <person name="Hossain M.Z."/>
            <person name="Ahmed R."/>
            <person name="Khan M.M."/>
            <person name="Islam R."/>
            <person name="Rashid M.M."/>
            <person name="Khan S.A."/>
            <person name="Rahman M.S."/>
            <person name="Alam M."/>
            <person name="Yahiya A.S."/>
            <person name="Khan M.S."/>
            <person name="Azam M.S."/>
            <person name="Haque T."/>
            <person name="Lashkar M.Z.H."/>
            <person name="Akhand A.I."/>
            <person name="Morshed G."/>
            <person name="Roy S."/>
            <person name="Uddin K.S."/>
            <person name="Rabeya T."/>
            <person name="Hossain A.S."/>
            <person name="Chowdhury A."/>
            <person name="Snigdha A.R."/>
            <person name="Mortoza M.S."/>
            <person name="Matin S.A."/>
            <person name="Hoque S.M.E."/>
            <person name="Islam M.K."/>
            <person name="Roy D.K."/>
            <person name="Haider R."/>
            <person name="Moosa M.M."/>
            <person name="Elias S.M."/>
            <person name="Hasan A.M."/>
            <person name="Jahan S."/>
            <person name="Shafiuddin M."/>
            <person name="Mahmood N."/>
            <person name="Shommy N.S."/>
        </authorList>
    </citation>
    <scope>NUCLEOTIDE SEQUENCE [LARGE SCALE GENOMIC DNA]</scope>
    <source>
        <strain evidence="3">cv. O-4</strain>
    </source>
</reference>
<dbReference type="OrthoDB" id="10668850at2759"/>